<dbReference type="EMBL" id="JARTLD010000067">
    <property type="protein sequence ID" value="MED5020472.1"/>
    <property type="molecule type" value="Genomic_DNA"/>
</dbReference>
<feature type="transmembrane region" description="Helical" evidence="2">
    <location>
        <begin position="432"/>
        <end position="450"/>
    </location>
</feature>
<dbReference type="RefSeq" id="WP_328281902.1">
    <property type="nucleotide sequence ID" value="NZ_JARTLD010000067.1"/>
</dbReference>
<dbReference type="PANTHER" id="PTHR41259:SF1">
    <property type="entry name" value="DOUBLE-STRAND BREAK REPAIR RAD50 ATPASE, PUTATIVE-RELATED"/>
    <property type="match status" value="1"/>
</dbReference>
<feature type="domain" description="YhaN AAA" evidence="3">
    <location>
        <begin position="25"/>
        <end position="120"/>
    </location>
</feature>
<keyword evidence="2" id="KW-0472">Membrane</keyword>
<organism evidence="4 5">
    <name type="scientific">Paenibacillus chibensis</name>
    <dbReference type="NCBI Taxonomy" id="59846"/>
    <lineage>
        <taxon>Bacteria</taxon>
        <taxon>Bacillati</taxon>
        <taxon>Bacillota</taxon>
        <taxon>Bacilli</taxon>
        <taxon>Bacillales</taxon>
        <taxon>Paenibacillaceae</taxon>
        <taxon>Paenibacillus</taxon>
    </lineage>
</organism>
<evidence type="ECO:0000256" key="1">
    <source>
        <dbReference type="SAM" id="Coils"/>
    </source>
</evidence>
<feature type="coiled-coil region" evidence="1">
    <location>
        <begin position="753"/>
        <end position="817"/>
    </location>
</feature>
<feature type="coiled-coil region" evidence="1">
    <location>
        <begin position="313"/>
        <end position="347"/>
    </location>
</feature>
<accession>A0ABU6Q1S1</accession>
<dbReference type="SUPFAM" id="SSF52540">
    <property type="entry name" value="P-loop containing nucleoside triphosphate hydrolases"/>
    <property type="match status" value="1"/>
</dbReference>
<evidence type="ECO:0000256" key="2">
    <source>
        <dbReference type="SAM" id="Phobius"/>
    </source>
</evidence>
<comment type="caution">
    <text evidence="4">The sequence shown here is derived from an EMBL/GenBank/DDBJ whole genome shotgun (WGS) entry which is preliminary data.</text>
</comment>
<dbReference type="PANTHER" id="PTHR41259">
    <property type="entry name" value="DOUBLE-STRAND BREAK REPAIR RAD50 ATPASE, PUTATIVE-RELATED"/>
    <property type="match status" value="1"/>
</dbReference>
<feature type="coiled-coil region" evidence="1">
    <location>
        <begin position="195"/>
        <end position="222"/>
    </location>
</feature>
<name>A0ABU6Q1S1_9BACL</name>
<dbReference type="InterPro" id="IPR038734">
    <property type="entry name" value="YhaN_AAA"/>
</dbReference>
<dbReference type="Gene3D" id="3.40.50.300">
    <property type="entry name" value="P-loop containing nucleotide triphosphate hydrolases"/>
    <property type="match status" value="1"/>
</dbReference>
<dbReference type="Pfam" id="PF13514">
    <property type="entry name" value="AAA_27"/>
    <property type="match status" value="1"/>
</dbReference>
<keyword evidence="1" id="KW-0175">Coiled coil</keyword>
<dbReference type="InterPro" id="IPR027417">
    <property type="entry name" value="P-loop_NTPase"/>
</dbReference>
<evidence type="ECO:0000313" key="4">
    <source>
        <dbReference type="EMBL" id="MED5020472.1"/>
    </source>
</evidence>
<gene>
    <name evidence="4" type="ORF">P9847_24700</name>
</gene>
<proteinExistence type="predicted"/>
<dbReference type="Proteomes" id="UP001343257">
    <property type="component" value="Unassembled WGS sequence"/>
</dbReference>
<feature type="coiled-coil region" evidence="1">
    <location>
        <begin position="601"/>
        <end position="635"/>
    </location>
</feature>
<protein>
    <recommendedName>
        <fullName evidence="3">YhaN AAA domain-containing protein</fullName>
    </recommendedName>
</protein>
<evidence type="ECO:0000259" key="3">
    <source>
        <dbReference type="Pfam" id="PF13514"/>
    </source>
</evidence>
<reference evidence="4 5" key="1">
    <citation type="submission" date="2023-03" db="EMBL/GenBank/DDBJ databases">
        <title>Bacillus Genome Sequencing.</title>
        <authorList>
            <person name="Dunlap C."/>
        </authorList>
    </citation>
    <scope>NUCLEOTIDE SEQUENCE [LARGE SCALE GENOMIC DNA]</scope>
    <source>
        <strain evidence="4 5">NRS-52</strain>
    </source>
</reference>
<keyword evidence="2" id="KW-1133">Transmembrane helix</keyword>
<feature type="transmembrane region" description="Helical" evidence="2">
    <location>
        <begin position="408"/>
        <end position="426"/>
    </location>
</feature>
<feature type="non-terminal residue" evidence="4">
    <location>
        <position position="1"/>
    </location>
</feature>
<evidence type="ECO:0000313" key="5">
    <source>
        <dbReference type="Proteomes" id="UP001343257"/>
    </source>
</evidence>
<keyword evidence="5" id="KW-1185">Reference proteome</keyword>
<sequence length="969" mass="111570">RAASGRAEQLSIVKTTPQGAAIPMTQSDLERELLGGMSRDMFKQLFAVTLTELQEIRTLQSEEMGSYLFHAGFGGGGEIMRAERKLIQGMEKLYKPRGRVQESAKVLQAIEQLQREIAESRSYLGKYMEAEERLLEADRNLKESDNLREAASGQLAILRKALEIRPQWLAWKEAGMERDALPEPEPFPEEGIQRWQRLQEDQTRVERRLQELEHSSEECMQQLNLLLLDERLIGQGPLIDKLASRREYVEMRLKEQQELSGEASALTDQLQRLLRQIHMGWETAELREFSGSVSEREAVRRYAAGFAGYDRRMEMLAQEREQKTRQLESAELERTQSEAAYKAVEEAGRERFRMFIPQTRSELMSAWTELQLESDNWRETRLSSRTWHEREEREALVRQGMEALYGKLLWGSAAFTLILPAVLWLLHSVWGAAAAFLLLIVADIMLWRGSRASSDSRRVRRRREPSLDETNTAEERISKRMAALVNHPLAAAASEAGEQGRGSSHTAEIIESSLRELRKLVDARLSWQDELDRTRIVAESTAQRSDAMRYEVSALAGKMDEEQRFFTDLDAKWRRWLAERKLPESCSPETVMDMFVFAEQGMELVRRLDTLERKQEALTQEIVSFEKECRQIAEDQEAYETGELLRLLELRKTDWERQQLLLRQKEAIRSKLEPMQAEIFRLNEEKGRLERAALTLLEEARALDGESFLRAGAAVERGKELDRIIRQLEISMFSGWSGDRLQSLRDTLEQMDAAALEGAFRQASESLEQADQRWNEQQQQRGRLLQERDQLVKLCAHDTALQQLEEQRSLLKEITAEYAVLSLCAELIASTRSVYERDKQPEVLKIASAYFQELTRGSYSRIVMKIGEKKLLAEHRDSGLIDSSLLSRGTAEQLYLAMRFAFASSMKNKALVPLLLDDLFVNFDEDRMCAALDLAGSLSRDRQIIMLTCHRYVAEQGMHRIPGAEVIRI</sequence>
<keyword evidence="2" id="KW-0812">Transmembrane</keyword>